<dbReference type="CDD" id="cd08645">
    <property type="entry name" value="FMT_core_GART"/>
    <property type="match status" value="1"/>
</dbReference>
<keyword evidence="4" id="KW-0658">Purine biosynthesis</keyword>
<evidence type="ECO:0000256" key="4">
    <source>
        <dbReference type="ARBA" id="ARBA00022755"/>
    </source>
</evidence>
<evidence type="ECO:0000256" key="3">
    <source>
        <dbReference type="ARBA" id="ARBA00022679"/>
    </source>
</evidence>
<accession>A0A3B0WPZ1</accession>
<dbReference type="InterPro" id="IPR002376">
    <property type="entry name" value="Formyl_transf_N"/>
</dbReference>
<protein>
    <recommendedName>
        <fullName evidence="2">phosphoribosylglycinamide formyltransferase 1</fullName>
        <ecNumber evidence="2">2.1.2.2</ecNumber>
    </recommendedName>
</protein>
<dbReference type="Gene3D" id="3.40.50.170">
    <property type="entry name" value="Formyl transferase, N-terminal domain"/>
    <property type="match status" value="1"/>
</dbReference>
<evidence type="ECO:0000256" key="2">
    <source>
        <dbReference type="ARBA" id="ARBA00012254"/>
    </source>
</evidence>
<dbReference type="PANTHER" id="PTHR43369">
    <property type="entry name" value="PHOSPHORIBOSYLGLYCINAMIDE FORMYLTRANSFERASE"/>
    <property type="match status" value="1"/>
</dbReference>
<keyword evidence="3 6" id="KW-0808">Transferase</keyword>
<name>A0A3B0WPZ1_9ZZZZ</name>
<dbReference type="GO" id="GO:0005829">
    <property type="term" value="C:cytosol"/>
    <property type="evidence" value="ECO:0007669"/>
    <property type="project" value="TreeGrafter"/>
</dbReference>
<dbReference type="GO" id="GO:0006189">
    <property type="term" value="P:'de novo' IMP biosynthetic process"/>
    <property type="evidence" value="ECO:0007669"/>
    <property type="project" value="InterPro"/>
</dbReference>
<dbReference type="GO" id="GO:0004644">
    <property type="term" value="F:phosphoribosylglycinamide formyltransferase activity"/>
    <property type="evidence" value="ECO:0007669"/>
    <property type="project" value="UniProtKB-EC"/>
</dbReference>
<dbReference type="EMBL" id="UOFC01000075">
    <property type="protein sequence ID" value="VAW45774.1"/>
    <property type="molecule type" value="Genomic_DNA"/>
</dbReference>
<evidence type="ECO:0000259" key="5">
    <source>
        <dbReference type="Pfam" id="PF00551"/>
    </source>
</evidence>
<organism evidence="6">
    <name type="scientific">hydrothermal vent metagenome</name>
    <dbReference type="NCBI Taxonomy" id="652676"/>
    <lineage>
        <taxon>unclassified sequences</taxon>
        <taxon>metagenomes</taxon>
        <taxon>ecological metagenomes</taxon>
    </lineage>
</organism>
<evidence type="ECO:0000256" key="1">
    <source>
        <dbReference type="ARBA" id="ARBA00005054"/>
    </source>
</evidence>
<evidence type="ECO:0000313" key="6">
    <source>
        <dbReference type="EMBL" id="VAW45774.1"/>
    </source>
</evidence>
<dbReference type="AlphaFoldDB" id="A0A3B0WPZ1"/>
<dbReference type="NCBIfam" id="TIGR00639">
    <property type="entry name" value="PurN"/>
    <property type="match status" value="1"/>
</dbReference>
<sequence>MKQPIRIAVLISGSGSNLQAIIDHQKRHSHEYKIALVISNKANAYGLTRAKNANISTQVIEHSQFKSRETFDKALQKTIDDTQIDLIVLAGFMRILTPAFTQHFLGKMINIHPSLLPKYTGLNTHQRALDAGDTEHGLSIHFVTPELDSGPVILQAKVSITPQDTEETLKEKVHQQEYLAYPLVIEWFAQAKLEFKDHQTWFKQTLLSKPQQLHHLNDLVI</sequence>
<dbReference type="InterPro" id="IPR036477">
    <property type="entry name" value="Formyl_transf_N_sf"/>
</dbReference>
<proteinExistence type="inferred from homology"/>
<dbReference type="SUPFAM" id="SSF53328">
    <property type="entry name" value="Formyltransferase"/>
    <property type="match status" value="1"/>
</dbReference>
<dbReference type="HAMAP" id="MF_01930">
    <property type="entry name" value="PurN"/>
    <property type="match status" value="1"/>
</dbReference>
<dbReference type="PANTHER" id="PTHR43369:SF2">
    <property type="entry name" value="PHOSPHORIBOSYLGLYCINAMIDE FORMYLTRANSFERASE"/>
    <property type="match status" value="1"/>
</dbReference>
<dbReference type="EC" id="2.1.2.2" evidence="2"/>
<comment type="pathway">
    <text evidence="1">Purine metabolism; IMP biosynthesis via de novo pathway; N(2)-formyl-N(1)-(5-phospho-D-ribosyl)glycinamide from N(1)-(5-phospho-D-ribosyl)glycinamide (10-formyl THF route): step 1/1.</text>
</comment>
<dbReference type="Pfam" id="PF00551">
    <property type="entry name" value="Formyl_trans_N"/>
    <property type="match status" value="1"/>
</dbReference>
<feature type="domain" description="Formyl transferase N-terminal" evidence="5">
    <location>
        <begin position="6"/>
        <end position="185"/>
    </location>
</feature>
<gene>
    <name evidence="6" type="ORF">MNBD_GAMMA03-436</name>
</gene>
<reference evidence="6" key="1">
    <citation type="submission" date="2018-06" db="EMBL/GenBank/DDBJ databases">
        <authorList>
            <person name="Zhirakovskaya E."/>
        </authorList>
    </citation>
    <scope>NUCLEOTIDE SEQUENCE</scope>
</reference>
<dbReference type="InterPro" id="IPR004607">
    <property type="entry name" value="GART"/>
</dbReference>